<dbReference type="SUPFAM" id="SSF46785">
    <property type="entry name" value="Winged helix' DNA-binding domain"/>
    <property type="match status" value="1"/>
</dbReference>
<keyword evidence="7" id="KW-1185">Reference proteome</keyword>
<evidence type="ECO:0000256" key="2">
    <source>
        <dbReference type="ARBA" id="ARBA00023015"/>
    </source>
</evidence>
<evidence type="ECO:0000256" key="4">
    <source>
        <dbReference type="ARBA" id="ARBA00023163"/>
    </source>
</evidence>
<protein>
    <submittedName>
        <fullName evidence="6">LysR family transcriptional regulator ArgP</fullName>
    </submittedName>
</protein>
<dbReference type="InterPro" id="IPR005119">
    <property type="entry name" value="LysR_subst-bd"/>
</dbReference>
<accession>A0ABX2IRC0</accession>
<evidence type="ECO:0000256" key="3">
    <source>
        <dbReference type="ARBA" id="ARBA00023125"/>
    </source>
</evidence>
<keyword evidence="3" id="KW-0238">DNA-binding</keyword>
<dbReference type="InterPro" id="IPR036390">
    <property type="entry name" value="WH_DNA-bd_sf"/>
</dbReference>
<evidence type="ECO:0000256" key="1">
    <source>
        <dbReference type="ARBA" id="ARBA00009437"/>
    </source>
</evidence>
<dbReference type="PRINTS" id="PR00039">
    <property type="entry name" value="HTHLYSR"/>
</dbReference>
<keyword evidence="2" id="KW-0805">Transcription regulation</keyword>
<dbReference type="SUPFAM" id="SSF53850">
    <property type="entry name" value="Periplasmic binding protein-like II"/>
    <property type="match status" value="1"/>
</dbReference>
<dbReference type="PANTHER" id="PTHR30579:SF2">
    <property type="entry name" value="HTH-TYPE TRANSCRIPTIONAL REGULATOR ARGP"/>
    <property type="match status" value="1"/>
</dbReference>
<dbReference type="NCBIfam" id="TIGR03298">
    <property type="entry name" value="argP"/>
    <property type="match status" value="1"/>
</dbReference>
<sequence length="298" mass="32522">MNLDFSLLECLEAVATEGSFDKAATTLAITQSAVSQRIRALESQVGTPLLFRTRPVRPTPAAQPLLRFARQTRLLAMEVWPEMKAAATQGQLRIAVNGDSLGTWVLPALKDWVHAHPELTLEFVVDDQTQTQARLRNGEVLGSIGSEGRATKGFLVVPLGQMPYVCVASPEFAQRHFPRGLTIAAAQRAPALVFNRRDALQADHLARCLDWAEPRFPHHFVPAYEAYLEAAILGYGYGMSPLAQCRAALKDGLLVNVTPQMPVAVPLYWHTWQLESELIGSLGRALVAGAALALDALP</sequence>
<reference evidence="6 7" key="1">
    <citation type="submission" date="2020-06" db="EMBL/GenBank/DDBJ databases">
        <title>Draft genome of Uliginosibacterium sp. IMCC34675.</title>
        <authorList>
            <person name="Song J."/>
        </authorList>
    </citation>
    <scope>NUCLEOTIDE SEQUENCE [LARGE SCALE GENOMIC DNA]</scope>
    <source>
        <strain evidence="6 7">IMCC34675</strain>
    </source>
</reference>
<dbReference type="NCBIfam" id="NF002964">
    <property type="entry name" value="PRK03635.1"/>
    <property type="match status" value="1"/>
</dbReference>
<dbReference type="InterPro" id="IPR000847">
    <property type="entry name" value="LysR_HTH_N"/>
</dbReference>
<dbReference type="Gene3D" id="1.10.10.10">
    <property type="entry name" value="Winged helix-like DNA-binding domain superfamily/Winged helix DNA-binding domain"/>
    <property type="match status" value="1"/>
</dbReference>
<evidence type="ECO:0000259" key="5">
    <source>
        <dbReference type="PROSITE" id="PS50931"/>
    </source>
</evidence>
<name>A0ABX2IRC0_9RHOO</name>
<dbReference type="InterPro" id="IPR050176">
    <property type="entry name" value="LTTR"/>
</dbReference>
<dbReference type="Pfam" id="PF00126">
    <property type="entry name" value="HTH_1"/>
    <property type="match status" value="1"/>
</dbReference>
<proteinExistence type="inferred from homology"/>
<dbReference type="InterPro" id="IPR017685">
    <property type="entry name" value="ArgP"/>
</dbReference>
<organism evidence="6 7">
    <name type="scientific">Uliginosibacterium aquaticum</name>
    <dbReference type="NCBI Taxonomy" id="2731212"/>
    <lineage>
        <taxon>Bacteria</taxon>
        <taxon>Pseudomonadati</taxon>
        <taxon>Pseudomonadota</taxon>
        <taxon>Betaproteobacteria</taxon>
        <taxon>Rhodocyclales</taxon>
        <taxon>Zoogloeaceae</taxon>
        <taxon>Uliginosibacterium</taxon>
    </lineage>
</organism>
<dbReference type="InterPro" id="IPR036388">
    <property type="entry name" value="WH-like_DNA-bd_sf"/>
</dbReference>
<dbReference type="EMBL" id="JABCSC020000005">
    <property type="protein sequence ID" value="NSL56846.1"/>
    <property type="molecule type" value="Genomic_DNA"/>
</dbReference>
<comment type="similarity">
    <text evidence="1">Belongs to the LysR transcriptional regulatory family.</text>
</comment>
<dbReference type="PANTHER" id="PTHR30579">
    <property type="entry name" value="TRANSCRIPTIONAL REGULATOR"/>
    <property type="match status" value="1"/>
</dbReference>
<gene>
    <name evidence="6" type="ORF">HJ583_017575</name>
</gene>
<dbReference type="Gene3D" id="3.40.190.290">
    <property type="match status" value="1"/>
</dbReference>
<dbReference type="NCBIfam" id="NF009888">
    <property type="entry name" value="PRK13348.1"/>
    <property type="match status" value="1"/>
</dbReference>
<dbReference type="Proteomes" id="UP000778523">
    <property type="component" value="Unassembled WGS sequence"/>
</dbReference>
<keyword evidence="4" id="KW-0804">Transcription</keyword>
<evidence type="ECO:0000313" key="7">
    <source>
        <dbReference type="Proteomes" id="UP000778523"/>
    </source>
</evidence>
<feature type="domain" description="HTH lysR-type" evidence="5">
    <location>
        <begin position="3"/>
        <end position="59"/>
    </location>
</feature>
<dbReference type="RefSeq" id="WP_170023129.1">
    <property type="nucleotide sequence ID" value="NZ_JABCSC020000005.1"/>
</dbReference>
<evidence type="ECO:0000313" key="6">
    <source>
        <dbReference type="EMBL" id="NSL56846.1"/>
    </source>
</evidence>
<dbReference type="Pfam" id="PF03466">
    <property type="entry name" value="LysR_substrate"/>
    <property type="match status" value="1"/>
</dbReference>
<dbReference type="PROSITE" id="PS50931">
    <property type="entry name" value="HTH_LYSR"/>
    <property type="match status" value="1"/>
</dbReference>
<comment type="caution">
    <text evidence="6">The sequence shown here is derived from an EMBL/GenBank/DDBJ whole genome shotgun (WGS) entry which is preliminary data.</text>
</comment>